<dbReference type="Proteomes" id="UP000821845">
    <property type="component" value="Chromosome 6"/>
</dbReference>
<comment type="caution">
    <text evidence="1">The sequence shown here is derived from an EMBL/GenBank/DDBJ whole genome shotgun (WGS) entry which is preliminary data.</text>
</comment>
<organism evidence="1 2">
    <name type="scientific">Hyalomma asiaticum</name>
    <name type="common">Tick</name>
    <dbReference type="NCBI Taxonomy" id="266040"/>
    <lineage>
        <taxon>Eukaryota</taxon>
        <taxon>Metazoa</taxon>
        <taxon>Ecdysozoa</taxon>
        <taxon>Arthropoda</taxon>
        <taxon>Chelicerata</taxon>
        <taxon>Arachnida</taxon>
        <taxon>Acari</taxon>
        <taxon>Parasitiformes</taxon>
        <taxon>Ixodida</taxon>
        <taxon>Ixodoidea</taxon>
        <taxon>Ixodidae</taxon>
        <taxon>Hyalomminae</taxon>
        <taxon>Hyalomma</taxon>
    </lineage>
</organism>
<evidence type="ECO:0000313" key="2">
    <source>
        <dbReference type="Proteomes" id="UP000821845"/>
    </source>
</evidence>
<protein>
    <submittedName>
        <fullName evidence="1">Uncharacterized protein</fullName>
    </submittedName>
</protein>
<gene>
    <name evidence="1" type="ORF">HPB50_023414</name>
</gene>
<evidence type="ECO:0000313" key="1">
    <source>
        <dbReference type="EMBL" id="KAH6929116.1"/>
    </source>
</evidence>
<dbReference type="EMBL" id="CM023486">
    <property type="protein sequence ID" value="KAH6929116.1"/>
    <property type="molecule type" value="Genomic_DNA"/>
</dbReference>
<name>A0ACB7S2E0_HYAAI</name>
<keyword evidence="2" id="KW-1185">Reference proteome</keyword>
<reference evidence="1" key="1">
    <citation type="submission" date="2020-05" db="EMBL/GenBank/DDBJ databases">
        <title>Large-scale comparative analyses of tick genomes elucidate their genetic diversity and vector capacities.</title>
        <authorList>
            <person name="Jia N."/>
            <person name="Wang J."/>
            <person name="Shi W."/>
            <person name="Du L."/>
            <person name="Sun Y."/>
            <person name="Zhan W."/>
            <person name="Jiang J."/>
            <person name="Wang Q."/>
            <person name="Zhang B."/>
            <person name="Ji P."/>
            <person name="Sakyi L.B."/>
            <person name="Cui X."/>
            <person name="Yuan T."/>
            <person name="Jiang B."/>
            <person name="Yang W."/>
            <person name="Lam T.T.-Y."/>
            <person name="Chang Q."/>
            <person name="Ding S."/>
            <person name="Wang X."/>
            <person name="Zhu J."/>
            <person name="Ruan X."/>
            <person name="Zhao L."/>
            <person name="Wei J."/>
            <person name="Que T."/>
            <person name="Du C."/>
            <person name="Cheng J."/>
            <person name="Dai P."/>
            <person name="Han X."/>
            <person name="Huang E."/>
            <person name="Gao Y."/>
            <person name="Liu J."/>
            <person name="Shao H."/>
            <person name="Ye R."/>
            <person name="Li L."/>
            <person name="Wei W."/>
            <person name="Wang X."/>
            <person name="Wang C."/>
            <person name="Yang T."/>
            <person name="Huo Q."/>
            <person name="Li W."/>
            <person name="Guo W."/>
            <person name="Chen H."/>
            <person name="Zhou L."/>
            <person name="Ni X."/>
            <person name="Tian J."/>
            <person name="Zhou Y."/>
            <person name="Sheng Y."/>
            <person name="Liu T."/>
            <person name="Pan Y."/>
            <person name="Xia L."/>
            <person name="Li J."/>
            <person name="Zhao F."/>
            <person name="Cao W."/>
        </authorList>
    </citation>
    <scope>NUCLEOTIDE SEQUENCE</scope>
    <source>
        <strain evidence="1">Hyas-2018</strain>
    </source>
</reference>
<proteinExistence type="predicted"/>
<sequence length="102" mass="11215">MHNKTSTNSQVRFLPSFLFFKAGSSLPRFLQLHRSANSYLSARIEEVDPRGRSGSKKRKRIPGRRAEPDTQLARASSRDDLPANAAGRSGRPPGVHVVSVSS</sequence>
<accession>A0ACB7S2E0</accession>